<name>A0A8S1B8N5_ARCPL</name>
<sequence>MNMNSLRANLVRKLTRLLSMHQYAYENEILFQQAVEAVNKIRNKYPVPTEPKIVCLVRSQRERERRKKHPVLMTNCDSPYGFP</sequence>
<dbReference type="AlphaFoldDB" id="A0A8S1B8N5"/>
<evidence type="ECO:0000313" key="1">
    <source>
        <dbReference type="EMBL" id="CAB3258126.1"/>
    </source>
</evidence>
<accession>A0A8S1B8N5</accession>
<dbReference type="EMBL" id="CADEBC010000596">
    <property type="protein sequence ID" value="CAB3258126.1"/>
    <property type="molecule type" value="Genomic_DNA"/>
</dbReference>
<protein>
    <submittedName>
        <fullName evidence="1">Uncharacterized protein</fullName>
    </submittedName>
</protein>
<keyword evidence="2" id="KW-1185">Reference proteome</keyword>
<comment type="caution">
    <text evidence="1">The sequence shown here is derived from an EMBL/GenBank/DDBJ whole genome shotgun (WGS) entry which is preliminary data.</text>
</comment>
<gene>
    <name evidence="1" type="ORF">APLA_LOCUS16346</name>
</gene>
<organism evidence="1 2">
    <name type="scientific">Arctia plantaginis</name>
    <name type="common">Wood tiger moth</name>
    <name type="synonym">Phalaena plantaginis</name>
    <dbReference type="NCBI Taxonomy" id="874455"/>
    <lineage>
        <taxon>Eukaryota</taxon>
        <taxon>Metazoa</taxon>
        <taxon>Ecdysozoa</taxon>
        <taxon>Arthropoda</taxon>
        <taxon>Hexapoda</taxon>
        <taxon>Insecta</taxon>
        <taxon>Pterygota</taxon>
        <taxon>Neoptera</taxon>
        <taxon>Endopterygota</taxon>
        <taxon>Lepidoptera</taxon>
        <taxon>Glossata</taxon>
        <taxon>Ditrysia</taxon>
        <taxon>Noctuoidea</taxon>
        <taxon>Erebidae</taxon>
        <taxon>Arctiinae</taxon>
        <taxon>Arctia</taxon>
    </lineage>
</organism>
<proteinExistence type="predicted"/>
<dbReference type="Proteomes" id="UP000494106">
    <property type="component" value="Unassembled WGS sequence"/>
</dbReference>
<evidence type="ECO:0000313" key="2">
    <source>
        <dbReference type="Proteomes" id="UP000494106"/>
    </source>
</evidence>
<reference evidence="1 2" key="1">
    <citation type="submission" date="2020-04" db="EMBL/GenBank/DDBJ databases">
        <authorList>
            <person name="Wallbank WR R."/>
            <person name="Pardo Diaz C."/>
            <person name="Kozak K."/>
            <person name="Martin S."/>
            <person name="Jiggins C."/>
            <person name="Moest M."/>
            <person name="Warren A I."/>
            <person name="Byers J.R.P. K."/>
            <person name="Montejo-Kovacevich G."/>
            <person name="Yen C E."/>
        </authorList>
    </citation>
    <scope>NUCLEOTIDE SEQUENCE [LARGE SCALE GENOMIC DNA]</scope>
</reference>